<dbReference type="PANTHER" id="PTHR31689">
    <property type="entry name" value="DIAMINOPIMELATE EPIMERASE, CHLOROPLASTIC"/>
    <property type="match status" value="1"/>
</dbReference>
<comment type="similarity">
    <text evidence="2 9">Belongs to the diaminopimelate epimerase family.</text>
</comment>
<keyword evidence="5 9" id="KW-0028">Amino-acid biosynthesis</keyword>
<organism evidence="11">
    <name type="scientific">Archaeoglobus fulgidus</name>
    <dbReference type="NCBI Taxonomy" id="2234"/>
    <lineage>
        <taxon>Archaea</taxon>
        <taxon>Methanobacteriati</taxon>
        <taxon>Methanobacteriota</taxon>
        <taxon>Archaeoglobi</taxon>
        <taxon>Archaeoglobales</taxon>
        <taxon>Archaeoglobaceae</taxon>
        <taxon>Archaeoglobus</taxon>
    </lineage>
</organism>
<dbReference type="EC" id="5.1.1.7" evidence="3 9"/>
<evidence type="ECO:0000256" key="4">
    <source>
        <dbReference type="ARBA" id="ARBA00022490"/>
    </source>
</evidence>
<dbReference type="UniPathway" id="UPA00034">
    <property type="reaction ID" value="UER00025"/>
</dbReference>
<feature type="active site" evidence="10">
    <location>
        <position position="74"/>
    </location>
</feature>
<comment type="subunit">
    <text evidence="9">Homodimer.</text>
</comment>
<dbReference type="PANTHER" id="PTHR31689:SF0">
    <property type="entry name" value="DIAMINOPIMELATE EPIMERASE"/>
    <property type="match status" value="1"/>
</dbReference>
<comment type="subcellular location">
    <subcellularLocation>
        <location evidence="9">Cytoplasm</location>
    </subcellularLocation>
</comment>
<feature type="binding site" evidence="9">
    <location>
        <begin position="75"/>
        <end position="76"/>
    </location>
    <ligand>
        <name>substrate</name>
    </ligand>
</feature>
<dbReference type="NCBIfam" id="TIGR00652">
    <property type="entry name" value="DapF"/>
    <property type="match status" value="1"/>
</dbReference>
<dbReference type="GO" id="GO:0008837">
    <property type="term" value="F:diaminopimelate epimerase activity"/>
    <property type="evidence" value="ECO:0007669"/>
    <property type="project" value="UniProtKB-UniRule"/>
</dbReference>
<evidence type="ECO:0000256" key="8">
    <source>
        <dbReference type="ARBA" id="ARBA00051712"/>
    </source>
</evidence>
<feature type="site" description="Could be important to modulate the pK values of the two catalytic cysteine residues" evidence="9">
    <location>
        <position position="207"/>
    </location>
</feature>
<feature type="active site" description="Proton acceptor" evidence="9">
    <location>
        <position position="217"/>
    </location>
</feature>
<comment type="function">
    <text evidence="9">Catalyzes the stereoinversion of LL-2,6-diaminopimelate (L,L-DAP) to meso-diaminopimelate (meso-DAP), a precursor of L-lysine.</text>
</comment>
<evidence type="ECO:0000256" key="9">
    <source>
        <dbReference type="HAMAP-Rule" id="MF_00197"/>
    </source>
</evidence>
<accession>A0A7J2TKM1</accession>
<dbReference type="PROSITE" id="PS01326">
    <property type="entry name" value="DAP_EPIMERASE"/>
    <property type="match status" value="1"/>
</dbReference>
<dbReference type="SUPFAM" id="SSF54506">
    <property type="entry name" value="Diaminopimelate epimerase-like"/>
    <property type="match status" value="2"/>
</dbReference>
<feature type="binding site" evidence="9">
    <location>
        <begin position="218"/>
        <end position="219"/>
    </location>
    <ligand>
        <name>substrate</name>
    </ligand>
</feature>
<reference evidence="11" key="1">
    <citation type="journal article" date="2020" name="mSystems">
        <title>Genome- and Community-Level Interaction Insights into Carbon Utilization and Element Cycling Functions of Hydrothermarchaeota in Hydrothermal Sediment.</title>
        <authorList>
            <person name="Zhou Z."/>
            <person name="Liu Y."/>
            <person name="Xu W."/>
            <person name="Pan J."/>
            <person name="Luo Z.H."/>
            <person name="Li M."/>
        </authorList>
    </citation>
    <scope>NUCLEOTIDE SEQUENCE [LARGE SCALE GENOMIC DNA]</scope>
    <source>
        <strain evidence="11">SpSt-26</strain>
    </source>
</reference>
<keyword evidence="7 9" id="KW-0413">Isomerase</keyword>
<evidence type="ECO:0000256" key="3">
    <source>
        <dbReference type="ARBA" id="ARBA00013080"/>
    </source>
</evidence>
<evidence type="ECO:0000256" key="1">
    <source>
        <dbReference type="ARBA" id="ARBA00005196"/>
    </source>
</evidence>
<comment type="caution">
    <text evidence="9">Lacks conserved residue(s) required for the propagation of feature annotation.</text>
</comment>
<keyword evidence="4 9" id="KW-0963">Cytoplasm</keyword>
<proteinExistence type="inferred from homology"/>
<dbReference type="InterPro" id="IPR001653">
    <property type="entry name" value="DAP_epimerase_DapF"/>
</dbReference>
<dbReference type="GO" id="GO:0009089">
    <property type="term" value="P:lysine biosynthetic process via diaminopimelate"/>
    <property type="evidence" value="ECO:0007669"/>
    <property type="project" value="UniProtKB-UniRule"/>
</dbReference>
<feature type="binding site" evidence="9">
    <location>
        <position position="190"/>
    </location>
    <ligand>
        <name>substrate</name>
    </ligand>
</feature>
<feature type="binding site" evidence="9">
    <location>
        <begin position="207"/>
        <end position="208"/>
    </location>
    <ligand>
        <name>substrate</name>
    </ligand>
</feature>
<evidence type="ECO:0000313" key="11">
    <source>
        <dbReference type="EMBL" id="HEH35746.1"/>
    </source>
</evidence>
<feature type="binding site" evidence="9">
    <location>
        <position position="65"/>
    </location>
    <ligand>
        <name>substrate</name>
    </ligand>
</feature>
<sequence>MKFTKMHGNGNDFILIDEFKSIMVPEEKKSEFAKWICNRNFAVGADGVIFLQSSKVADARFRFFNPDGSEAKMCGNGIRCFSRFLVEKGYARLGKIKVETLAGIKELEVNFDGNWWIKVDMGKPEFEASKIPAKREVWGLDFEFEGKIYKLYAVNTGVPHVVIFVEDLNLDIIPIARKIRYWEIFPEGTNVNFALFDGKRFYVRTYERGVENETLSCGTGSVAVVAVAKKLGMAEKAEVFTKGGVLKVEIGERAFMTGSATRVFDGELSDEVRKSFGIIGNGRN</sequence>
<feature type="active site" description="Proton donor" evidence="9">
    <location>
        <position position="74"/>
    </location>
</feature>
<feature type="binding site" evidence="9">
    <location>
        <position position="11"/>
    </location>
    <ligand>
        <name>substrate</name>
    </ligand>
</feature>
<comment type="catalytic activity">
    <reaction evidence="8 9">
        <text>(2S,6S)-2,6-diaminopimelate = meso-2,6-diaminopimelate</text>
        <dbReference type="Rhea" id="RHEA:15393"/>
        <dbReference type="ChEBI" id="CHEBI:57609"/>
        <dbReference type="ChEBI" id="CHEBI:57791"/>
        <dbReference type="EC" id="5.1.1.7"/>
    </reaction>
</comment>
<dbReference type="FunFam" id="3.10.310.10:FF:000001">
    <property type="entry name" value="Diaminopimelate epimerase"/>
    <property type="match status" value="1"/>
</dbReference>
<comment type="pathway">
    <text evidence="1 9">Amino-acid biosynthesis; L-lysine biosynthesis via DAP pathway; DL-2,6-diaminopimelate from LL-2,6-diaminopimelate: step 1/1.</text>
</comment>
<feature type="site" description="Could be important to modulate the pK values of the two catalytic cysteine residues" evidence="9">
    <location>
        <position position="160"/>
    </location>
</feature>
<dbReference type="Gene3D" id="3.10.310.10">
    <property type="entry name" value="Diaminopimelate Epimerase, Chain A, domain 1"/>
    <property type="match status" value="2"/>
</dbReference>
<evidence type="ECO:0000256" key="2">
    <source>
        <dbReference type="ARBA" id="ARBA00010219"/>
    </source>
</evidence>
<evidence type="ECO:0000256" key="5">
    <source>
        <dbReference type="ARBA" id="ARBA00022605"/>
    </source>
</evidence>
<dbReference type="EMBL" id="DSLA01000097">
    <property type="protein sequence ID" value="HEH35746.1"/>
    <property type="molecule type" value="Genomic_DNA"/>
</dbReference>
<dbReference type="HAMAP" id="MF_00197">
    <property type="entry name" value="DAP_epimerase"/>
    <property type="match status" value="1"/>
</dbReference>
<dbReference type="InterPro" id="IPR018510">
    <property type="entry name" value="DAP_epimerase_AS"/>
</dbReference>
<dbReference type="Pfam" id="PF01678">
    <property type="entry name" value="DAP_epimerase"/>
    <property type="match status" value="2"/>
</dbReference>
<dbReference type="GO" id="GO:0005829">
    <property type="term" value="C:cytosol"/>
    <property type="evidence" value="ECO:0007669"/>
    <property type="project" value="TreeGrafter"/>
</dbReference>
<evidence type="ECO:0000256" key="10">
    <source>
        <dbReference type="PROSITE-ProRule" id="PRU10125"/>
    </source>
</evidence>
<comment type="caution">
    <text evidence="11">The sequence shown here is derived from an EMBL/GenBank/DDBJ whole genome shotgun (WGS) entry which is preliminary data.</text>
</comment>
<evidence type="ECO:0000256" key="6">
    <source>
        <dbReference type="ARBA" id="ARBA00023154"/>
    </source>
</evidence>
<name>A0A7J2TKM1_ARCFL</name>
<dbReference type="AlphaFoldDB" id="A0A7J2TKM1"/>
<evidence type="ECO:0000256" key="7">
    <source>
        <dbReference type="ARBA" id="ARBA00023235"/>
    </source>
</evidence>
<protein>
    <recommendedName>
        <fullName evidence="3 9">Diaminopimelate epimerase</fullName>
        <shortName evidence="9">DAP epimerase</shortName>
        <ecNumber evidence="3 9">5.1.1.7</ecNumber>
    </recommendedName>
    <alternativeName>
        <fullName evidence="9">PLP-independent amino acid racemase</fullName>
    </alternativeName>
</protein>
<gene>
    <name evidence="9" type="primary">dapF</name>
    <name evidence="11" type="ORF">ENP88_06330</name>
</gene>
<keyword evidence="6 9" id="KW-0457">Lysine biosynthesis</keyword>